<evidence type="ECO:0000256" key="1">
    <source>
        <dbReference type="ARBA" id="ARBA00000885"/>
    </source>
</evidence>
<dbReference type="SUPFAM" id="SSF56204">
    <property type="entry name" value="Hect, E3 ligase catalytic domain"/>
    <property type="match status" value="1"/>
</dbReference>
<dbReference type="EC" id="2.3.2.26" evidence="2"/>
<dbReference type="Proteomes" id="UP001165120">
    <property type="component" value="Unassembled WGS sequence"/>
</dbReference>
<evidence type="ECO:0000256" key="6">
    <source>
        <dbReference type="SAM" id="MobiDB-lite"/>
    </source>
</evidence>
<dbReference type="AlphaFoldDB" id="A0A9W6T5V5"/>
<protein>
    <recommendedName>
        <fullName evidence="2">HECT-type E3 ubiquitin transferase</fullName>
        <ecNumber evidence="2">2.3.2.26</ecNumber>
    </recommendedName>
</protein>
<dbReference type="InterPro" id="IPR000569">
    <property type="entry name" value="HECT_dom"/>
</dbReference>
<comment type="caution">
    <text evidence="8">The sequence shown here is derived from an EMBL/GenBank/DDBJ whole genome shotgun (WGS) entry which is preliminary data.</text>
</comment>
<evidence type="ECO:0000256" key="4">
    <source>
        <dbReference type="ARBA" id="ARBA00022786"/>
    </source>
</evidence>
<dbReference type="PANTHER" id="PTHR45700">
    <property type="entry name" value="UBIQUITIN-PROTEIN LIGASE E3C"/>
    <property type="match status" value="1"/>
</dbReference>
<keyword evidence="9" id="KW-1185">Reference proteome</keyword>
<dbReference type="CDD" id="cd00078">
    <property type="entry name" value="HECTc"/>
    <property type="match status" value="1"/>
</dbReference>
<dbReference type="InterPro" id="IPR035983">
    <property type="entry name" value="Hect_E3_ubiquitin_ligase"/>
</dbReference>
<dbReference type="Gene3D" id="3.30.2410.10">
    <property type="entry name" value="Hect, E3 ligase catalytic domain"/>
    <property type="match status" value="1"/>
</dbReference>
<dbReference type="GO" id="GO:0000209">
    <property type="term" value="P:protein polyubiquitination"/>
    <property type="evidence" value="ECO:0007669"/>
    <property type="project" value="InterPro"/>
</dbReference>
<feature type="region of interest" description="Disordered" evidence="6">
    <location>
        <begin position="101"/>
        <end position="120"/>
    </location>
</feature>
<dbReference type="Pfam" id="PF00632">
    <property type="entry name" value="HECT"/>
    <property type="match status" value="1"/>
</dbReference>
<evidence type="ECO:0000259" key="7">
    <source>
        <dbReference type="PROSITE" id="PS50237"/>
    </source>
</evidence>
<dbReference type="InterPro" id="IPR044611">
    <property type="entry name" value="E3A/B/C-like"/>
</dbReference>
<dbReference type="PROSITE" id="PS50237">
    <property type="entry name" value="HECT"/>
    <property type="match status" value="1"/>
</dbReference>
<dbReference type="Gene3D" id="3.30.2160.10">
    <property type="entry name" value="Hect, E3 ligase catalytic domain"/>
    <property type="match status" value="1"/>
</dbReference>
<comment type="catalytic activity">
    <reaction evidence="1">
        <text>S-ubiquitinyl-[E2 ubiquitin-conjugating enzyme]-L-cysteine + [acceptor protein]-L-lysine = [E2 ubiquitin-conjugating enzyme]-L-cysteine + N(6)-ubiquitinyl-[acceptor protein]-L-lysine.</text>
        <dbReference type="EC" id="2.3.2.26"/>
    </reaction>
</comment>
<evidence type="ECO:0000256" key="2">
    <source>
        <dbReference type="ARBA" id="ARBA00012485"/>
    </source>
</evidence>
<organism evidence="8 9">
    <name type="scientific">Candida boidinii</name>
    <name type="common">Yeast</name>
    <dbReference type="NCBI Taxonomy" id="5477"/>
    <lineage>
        <taxon>Eukaryota</taxon>
        <taxon>Fungi</taxon>
        <taxon>Dikarya</taxon>
        <taxon>Ascomycota</taxon>
        <taxon>Saccharomycotina</taxon>
        <taxon>Pichiomycetes</taxon>
        <taxon>Pichiales</taxon>
        <taxon>Pichiaceae</taxon>
        <taxon>Ogataea</taxon>
        <taxon>Ogataea/Candida clade</taxon>
    </lineage>
</organism>
<dbReference type="Gene3D" id="3.90.1750.10">
    <property type="entry name" value="Hect, E3 ligase catalytic domains"/>
    <property type="match status" value="1"/>
</dbReference>
<feature type="domain" description="HECT" evidence="7">
    <location>
        <begin position="390"/>
        <end position="726"/>
    </location>
</feature>
<dbReference type="PANTHER" id="PTHR45700:SF9">
    <property type="entry name" value="HECT-TYPE E3 UBIQUITIN TRANSFERASE"/>
    <property type="match status" value="1"/>
</dbReference>
<name>A0A9W6T5V5_CANBO</name>
<evidence type="ECO:0000313" key="9">
    <source>
        <dbReference type="Proteomes" id="UP001165120"/>
    </source>
</evidence>
<keyword evidence="3" id="KW-0808">Transferase</keyword>
<accession>A0A9W6T5V5</accession>
<reference evidence="8" key="1">
    <citation type="submission" date="2023-04" db="EMBL/GenBank/DDBJ databases">
        <title>Candida boidinii NBRC 10035.</title>
        <authorList>
            <person name="Ichikawa N."/>
            <person name="Sato H."/>
            <person name="Tonouchi N."/>
        </authorList>
    </citation>
    <scope>NUCLEOTIDE SEQUENCE</scope>
    <source>
        <strain evidence="8">NBRC 10035</strain>
    </source>
</reference>
<dbReference type="EMBL" id="BSXN01002426">
    <property type="protein sequence ID" value="GME76556.1"/>
    <property type="molecule type" value="Genomic_DNA"/>
</dbReference>
<keyword evidence="4 5" id="KW-0833">Ubl conjugation pathway</keyword>
<sequence>MNLPNDEFIKKVDFLNLYITFQLTRCINYELYNSVIRPGSNMNNKNASDDINYKDVLSCHFIRPTALSSDFGLSIGIPIHISRSSNQRSNNSNSNRTLLWTRNNVNNQNVNDGSDSEKNNEKDHNIRIKLSQYCDDWHLRTAGRLFSILFIANRNYNGTNQKFPDSIFYNNLVDYVNMKNDFDAWQLNSNNYGQRTSTSLNGNIHSSNNNSIDDNDDDELFLFNDEFVNEISNNSYVRQNINSSVTIQNNISISSRLNNFSDNEISGETEAANNTNSNNVNEPEEIDTLQLTIDYLQNEAASKYFGMISPGNSNLTKKKNSFTFCQYPFLISLAAKISLLEYEAKKMMERKAEEAFIQSLNKKTPFDVYFKVRVRRNNITEDSLRIIKNKKGEFKKLLKVEFVNEEGIDAGGLKKEWFLLLTKDLFNPEKGLFSYNSESNLCWFSINNLENPELYYLVGVVLGLSIYNSTILDLKLPKVLYKKLMNYRITLDDYIQVYPTSGLGLKKLFEMEDDEVIDSLELYFEITYQDIFGNNKNYQLIENGANIKVNNENKVLYIEKYIDFYFNRINFKQFKSFYKGFQNVIGGNALSLFTPEEIELILVGNDNDIGKLDIDILKSITKYQGWGTITNDIIPLQINWFWEFFNELNNKRQRNLLKFITGSDRLPATGLPSLNFKITKLKGDCKRFPIAHTCFNELCLYDYKSKDELVYKLDYAINNSEGFQLR</sequence>
<feature type="active site" description="Glycyl thioester intermediate" evidence="5">
    <location>
        <position position="694"/>
    </location>
</feature>
<dbReference type="GO" id="GO:0061630">
    <property type="term" value="F:ubiquitin protein ligase activity"/>
    <property type="evidence" value="ECO:0007669"/>
    <property type="project" value="UniProtKB-EC"/>
</dbReference>
<proteinExistence type="predicted"/>
<evidence type="ECO:0000313" key="8">
    <source>
        <dbReference type="EMBL" id="GME76556.1"/>
    </source>
</evidence>
<evidence type="ECO:0000256" key="3">
    <source>
        <dbReference type="ARBA" id="ARBA00022679"/>
    </source>
</evidence>
<gene>
    <name evidence="8" type="ORF">Cboi02_000522100</name>
</gene>
<evidence type="ECO:0000256" key="5">
    <source>
        <dbReference type="PROSITE-ProRule" id="PRU00104"/>
    </source>
</evidence>
<dbReference type="SMART" id="SM00119">
    <property type="entry name" value="HECTc"/>
    <property type="match status" value="1"/>
</dbReference>